<dbReference type="Ensembl" id="ENSATET00000046982.2">
    <property type="protein sequence ID" value="ENSATEP00000042292.1"/>
    <property type="gene ID" value="ENSATEG00000028245.2"/>
</dbReference>
<dbReference type="AlphaFoldDB" id="A0A7N6A559"/>
<reference evidence="2" key="2">
    <citation type="submission" date="2025-08" db="UniProtKB">
        <authorList>
            <consortium name="Ensembl"/>
        </authorList>
    </citation>
    <scope>IDENTIFICATION</scope>
</reference>
<dbReference type="InterPro" id="IPR013287">
    <property type="entry name" value="Claudin12"/>
</dbReference>
<dbReference type="GeneTree" id="ENSGT00400000022250"/>
<dbReference type="OrthoDB" id="3031595at2759"/>
<name>A0A7N6A559_ANATE</name>
<keyword evidence="3" id="KW-1185">Reference proteome</keyword>
<keyword evidence="1" id="KW-0812">Transmembrane</keyword>
<reference evidence="2" key="1">
    <citation type="submission" date="2021-04" db="EMBL/GenBank/DDBJ databases">
        <authorList>
            <consortium name="Wellcome Sanger Institute Data Sharing"/>
        </authorList>
    </citation>
    <scope>NUCLEOTIDE SEQUENCE [LARGE SCALE GENOMIC DNA]</scope>
</reference>
<gene>
    <name evidence="2" type="primary">CLDN12</name>
</gene>
<feature type="transmembrane region" description="Helical" evidence="1">
    <location>
        <begin position="12"/>
        <end position="33"/>
    </location>
</feature>
<keyword evidence="1" id="KW-1133">Transmembrane helix</keyword>
<protein>
    <recommendedName>
        <fullName evidence="4">Claudin 12</fullName>
    </recommendedName>
</protein>
<reference evidence="2" key="3">
    <citation type="submission" date="2025-09" db="UniProtKB">
        <authorList>
            <consortium name="Ensembl"/>
        </authorList>
    </citation>
    <scope>IDENTIFICATION</scope>
</reference>
<dbReference type="Gene3D" id="1.20.140.150">
    <property type="match status" value="1"/>
</dbReference>
<evidence type="ECO:0000313" key="2">
    <source>
        <dbReference type="Ensembl" id="ENSATEP00000042292.1"/>
    </source>
</evidence>
<dbReference type="RefSeq" id="XP_026226841.1">
    <property type="nucleotide sequence ID" value="XM_026371056.1"/>
</dbReference>
<dbReference type="PANTHER" id="PTHR16703:SF3">
    <property type="entry name" value="CLAUDIN-12"/>
    <property type="match status" value="1"/>
</dbReference>
<dbReference type="PRINTS" id="PR01872">
    <property type="entry name" value="CLAUDIN12"/>
</dbReference>
<feature type="transmembrane region" description="Helical" evidence="1">
    <location>
        <begin position="127"/>
        <end position="155"/>
    </location>
</feature>
<evidence type="ECO:0000256" key="1">
    <source>
        <dbReference type="SAM" id="Phobius"/>
    </source>
</evidence>
<dbReference type="InParanoid" id="A0A7N6A559"/>
<feature type="transmembrane region" description="Helical" evidence="1">
    <location>
        <begin position="85"/>
        <end position="106"/>
    </location>
</feature>
<dbReference type="GO" id="GO:0005886">
    <property type="term" value="C:plasma membrane"/>
    <property type="evidence" value="ECO:0007669"/>
    <property type="project" value="TreeGrafter"/>
</dbReference>
<sequence>MSCRDIHATTAFAFLVALVCVGGIAVAALIPQWRVTRLVTFNRNAKNVSVYDGLWAKCVKQDGYSGCYYYDSEWYSKVDQLDLRILQFCLPAGLLLGSLALLLCMAGMCKTCCCSDKPEPDIKTLRFLVNSAGCHLVAGMFLFLGGAIAIAPSVWFLFRTKELNIRYDNIFSNGFAVYVSIGCSGGLMLAALLMFMWYCMCKKLPSPFWLPLPNMPNSVSTQPLTANGYPPSPVYAPQPFPPQVLNPPTVIDTQPYVAPQGYAQSVIAPAPPQVYMSQISHPDGYGSEVGGAQPYSYAPSQSYAASQSYAPSQIYAPSQGYASSYAGHRYSTRSRMSAIEIDIPVLTQGD</sequence>
<feature type="transmembrane region" description="Helical" evidence="1">
    <location>
        <begin position="175"/>
        <end position="198"/>
    </location>
</feature>
<accession>A0A7N6A559</accession>
<dbReference type="Proteomes" id="UP000265040">
    <property type="component" value="Chromosome 16"/>
</dbReference>
<evidence type="ECO:0000313" key="3">
    <source>
        <dbReference type="Proteomes" id="UP000265040"/>
    </source>
</evidence>
<organism evidence="2 3">
    <name type="scientific">Anabas testudineus</name>
    <name type="common">Climbing perch</name>
    <name type="synonym">Anthias testudineus</name>
    <dbReference type="NCBI Taxonomy" id="64144"/>
    <lineage>
        <taxon>Eukaryota</taxon>
        <taxon>Metazoa</taxon>
        <taxon>Chordata</taxon>
        <taxon>Craniata</taxon>
        <taxon>Vertebrata</taxon>
        <taxon>Euteleostomi</taxon>
        <taxon>Actinopterygii</taxon>
        <taxon>Neopterygii</taxon>
        <taxon>Teleostei</taxon>
        <taxon>Neoteleostei</taxon>
        <taxon>Acanthomorphata</taxon>
        <taxon>Anabantaria</taxon>
        <taxon>Anabantiformes</taxon>
        <taxon>Anabantoidei</taxon>
        <taxon>Anabantidae</taxon>
        <taxon>Anabas</taxon>
    </lineage>
</organism>
<dbReference type="FunCoup" id="A0A7N6A559">
    <property type="interactions" value="721"/>
</dbReference>
<dbReference type="GeneID" id="113169551"/>
<keyword evidence="1" id="KW-0472">Membrane</keyword>
<dbReference type="PANTHER" id="PTHR16703">
    <property type="entry name" value="CLAUDIN-12"/>
    <property type="match status" value="1"/>
</dbReference>
<dbReference type="OMA" id="FYNTHLN"/>
<proteinExistence type="predicted"/>
<evidence type="ECO:0008006" key="4">
    <source>
        <dbReference type="Google" id="ProtNLM"/>
    </source>
</evidence>